<dbReference type="AlphaFoldDB" id="A0A6V8MDS6"/>
<name>A0A6V8MDS6_9BACT</name>
<evidence type="ECO:0000313" key="1">
    <source>
        <dbReference type="EMBL" id="GFO58146.1"/>
    </source>
</evidence>
<reference evidence="2" key="1">
    <citation type="submission" date="2020-06" db="EMBL/GenBank/DDBJ databases">
        <title>Draft genomic sequence of Geomonas sp. Red330.</title>
        <authorList>
            <person name="Itoh H."/>
            <person name="Zhenxing X."/>
            <person name="Ushijima N."/>
            <person name="Masuda Y."/>
            <person name="Shiratori Y."/>
            <person name="Senoo K."/>
        </authorList>
    </citation>
    <scope>NUCLEOTIDE SEQUENCE [LARGE SCALE GENOMIC DNA]</scope>
    <source>
        <strain evidence="2">Red330</strain>
    </source>
</reference>
<organism evidence="1 2">
    <name type="scientific">Geomonas silvestris</name>
    <dbReference type="NCBI Taxonomy" id="2740184"/>
    <lineage>
        <taxon>Bacteria</taxon>
        <taxon>Pseudomonadati</taxon>
        <taxon>Thermodesulfobacteriota</taxon>
        <taxon>Desulfuromonadia</taxon>
        <taxon>Geobacterales</taxon>
        <taxon>Geobacteraceae</taxon>
        <taxon>Geomonas</taxon>
    </lineage>
</organism>
<keyword evidence="2" id="KW-1185">Reference proteome</keyword>
<protein>
    <submittedName>
        <fullName evidence="1">Uncharacterized protein</fullName>
    </submittedName>
</protein>
<comment type="caution">
    <text evidence="1">The sequence shown here is derived from an EMBL/GenBank/DDBJ whole genome shotgun (WGS) entry which is preliminary data.</text>
</comment>
<dbReference type="EMBL" id="BLXX01000001">
    <property type="protein sequence ID" value="GFO58146.1"/>
    <property type="molecule type" value="Genomic_DNA"/>
</dbReference>
<evidence type="ECO:0000313" key="2">
    <source>
        <dbReference type="Proteomes" id="UP000556026"/>
    </source>
</evidence>
<sequence>MIEQVERIVADYEARGREPQRVLEVIACLSHDAEDDAEAGTGLFQTIAQIVAGWEQGARSALEALETIAALIRQEQQPAM</sequence>
<dbReference type="RefSeq" id="WP_183352989.1">
    <property type="nucleotide sequence ID" value="NZ_BLXX01000001.1"/>
</dbReference>
<proteinExistence type="predicted"/>
<accession>A0A6V8MDS6</accession>
<dbReference type="Proteomes" id="UP000556026">
    <property type="component" value="Unassembled WGS sequence"/>
</dbReference>
<gene>
    <name evidence="1" type="ORF">GMST_04710</name>
</gene>